<name>A1ZNC7_MICM2</name>
<dbReference type="AlphaFoldDB" id="A1ZNC7"/>
<organism evidence="1 2">
    <name type="scientific">Microscilla marina ATCC 23134</name>
    <dbReference type="NCBI Taxonomy" id="313606"/>
    <lineage>
        <taxon>Bacteria</taxon>
        <taxon>Pseudomonadati</taxon>
        <taxon>Bacteroidota</taxon>
        <taxon>Cytophagia</taxon>
        <taxon>Cytophagales</taxon>
        <taxon>Microscillaceae</taxon>
        <taxon>Microscilla</taxon>
    </lineage>
</organism>
<keyword evidence="2" id="KW-1185">Reference proteome</keyword>
<evidence type="ECO:0000313" key="2">
    <source>
        <dbReference type="Proteomes" id="UP000004095"/>
    </source>
</evidence>
<accession>A1ZNC7</accession>
<proteinExistence type="predicted"/>
<dbReference type="EMBL" id="AAWS01000018">
    <property type="protein sequence ID" value="EAY28038.1"/>
    <property type="molecule type" value="Genomic_DNA"/>
</dbReference>
<protein>
    <submittedName>
        <fullName evidence="1">Uncharacterized protein</fullName>
    </submittedName>
</protein>
<evidence type="ECO:0000313" key="1">
    <source>
        <dbReference type="EMBL" id="EAY28038.1"/>
    </source>
</evidence>
<comment type="caution">
    <text evidence="1">The sequence shown here is derived from an EMBL/GenBank/DDBJ whole genome shotgun (WGS) entry which is preliminary data.</text>
</comment>
<dbReference type="Proteomes" id="UP000004095">
    <property type="component" value="Unassembled WGS sequence"/>
</dbReference>
<reference evidence="1 2" key="1">
    <citation type="submission" date="2007-01" db="EMBL/GenBank/DDBJ databases">
        <authorList>
            <person name="Haygood M."/>
            <person name="Podell S."/>
            <person name="Anderson C."/>
            <person name="Hopkinson B."/>
            <person name="Roe K."/>
            <person name="Barbeau K."/>
            <person name="Gaasterland T."/>
            <person name="Ferriera S."/>
            <person name="Johnson J."/>
            <person name="Kravitz S."/>
            <person name="Beeson K."/>
            <person name="Sutton G."/>
            <person name="Rogers Y.-H."/>
            <person name="Friedman R."/>
            <person name="Frazier M."/>
            <person name="Venter J.C."/>
        </authorList>
    </citation>
    <scope>NUCLEOTIDE SEQUENCE [LARGE SCALE GENOMIC DNA]</scope>
    <source>
        <strain evidence="1 2">ATCC 23134</strain>
    </source>
</reference>
<gene>
    <name evidence="1" type="ORF">M23134_02148</name>
</gene>
<sequence>MPIKGATLESKVGVVTPFKDYQILLGKTDFFEKYPTCQVFKTWQVGLMFGK</sequence>